<dbReference type="PROSITE" id="PS00198">
    <property type="entry name" value="4FE4S_FER_1"/>
    <property type="match status" value="1"/>
</dbReference>
<dbReference type="SUPFAM" id="SSF46548">
    <property type="entry name" value="alpha-helical ferredoxin"/>
    <property type="match status" value="1"/>
</dbReference>
<dbReference type="GO" id="GO:0046872">
    <property type="term" value="F:metal ion binding"/>
    <property type="evidence" value="ECO:0007669"/>
    <property type="project" value="UniProtKB-KW"/>
</dbReference>
<dbReference type="Proteomes" id="UP000095706">
    <property type="component" value="Unassembled WGS sequence"/>
</dbReference>
<keyword evidence="1" id="KW-0479">Metal-binding</keyword>
<evidence type="ECO:0000313" key="6">
    <source>
        <dbReference type="EMBL" id="MBN2954601.1"/>
    </source>
</evidence>
<dbReference type="PROSITE" id="PS51379">
    <property type="entry name" value="4FE4S_FER_2"/>
    <property type="match status" value="1"/>
</dbReference>
<dbReference type="Pfam" id="PF13187">
    <property type="entry name" value="Fer4_9"/>
    <property type="match status" value="1"/>
</dbReference>
<dbReference type="InterPro" id="IPR017900">
    <property type="entry name" value="4Fe4S_Fe_S_CS"/>
</dbReference>
<keyword evidence="3" id="KW-0411">Iron-sulfur</keyword>
<reference evidence="7" key="3">
    <citation type="submission" date="2022-01" db="EMBL/GenBank/DDBJ databases">
        <title>Collection of gut derived symbiotic bacterial strains cultured from healthy donors.</title>
        <authorList>
            <person name="Lin H."/>
            <person name="Kohout C."/>
            <person name="Waligurski E."/>
            <person name="Pamer E.G."/>
        </authorList>
    </citation>
    <scope>NUCLEOTIDE SEQUENCE</scope>
    <source>
        <strain evidence="7">DFI.5.49</strain>
    </source>
</reference>
<evidence type="ECO:0000259" key="4">
    <source>
        <dbReference type="PROSITE" id="PS51379"/>
    </source>
</evidence>
<dbReference type="AlphaFoldDB" id="A0A174BUZ1"/>
<proteinExistence type="predicted"/>
<dbReference type="EMBL" id="JAKNFS010000005">
    <property type="protein sequence ID" value="MCG4764803.1"/>
    <property type="molecule type" value="Genomic_DNA"/>
</dbReference>
<sequence length="88" mass="9869">MQENGTELLVCCTGCQSCMPCMVKINIPGLFALYNRTATEGVEAVRAEYERQDKRADDCINCYRCEKQCPQHLGIGILMQDIAETFGE</sequence>
<evidence type="ECO:0000313" key="7">
    <source>
        <dbReference type="EMBL" id="MCG4764803.1"/>
    </source>
</evidence>
<feature type="domain" description="4Fe-4S ferredoxin-type" evidence="4">
    <location>
        <begin position="50"/>
        <end position="80"/>
    </location>
</feature>
<reference evidence="5 8" key="1">
    <citation type="submission" date="2015-09" db="EMBL/GenBank/DDBJ databases">
        <authorList>
            <consortium name="Pathogen Informatics"/>
        </authorList>
    </citation>
    <scope>NUCLEOTIDE SEQUENCE [LARGE SCALE GENOMIC DNA]</scope>
    <source>
        <strain evidence="5 8">2789STDY5608849</strain>
    </source>
</reference>
<evidence type="ECO:0000256" key="2">
    <source>
        <dbReference type="ARBA" id="ARBA00023004"/>
    </source>
</evidence>
<protein>
    <submittedName>
        <fullName evidence="6">4Fe-4S dicluster domain-containing protein</fullName>
    </submittedName>
</protein>
<dbReference type="InterPro" id="IPR017896">
    <property type="entry name" value="4Fe4S_Fe-S-bd"/>
</dbReference>
<reference evidence="6" key="2">
    <citation type="submission" date="2021-02" db="EMBL/GenBank/DDBJ databases">
        <title>Metagenome-assembled genomes from human diarrheal sample B26.</title>
        <authorList>
            <person name="Ateba T.P."/>
            <person name="Alayande K.A."/>
            <person name="Mwanza M."/>
        </authorList>
    </citation>
    <scope>NUCLEOTIDE SEQUENCE</scope>
    <source>
        <strain evidence="6">06WH</strain>
    </source>
</reference>
<gene>
    <name evidence="5" type="ORF">ERS852406_01144</name>
    <name evidence="6" type="ORF">JTJ23_13680</name>
    <name evidence="7" type="ORF">L0N21_04630</name>
</gene>
<evidence type="ECO:0000313" key="5">
    <source>
        <dbReference type="EMBL" id="CUO04473.1"/>
    </source>
</evidence>
<accession>A0A174BUZ1</accession>
<dbReference type="EMBL" id="JAFHBD010000067">
    <property type="protein sequence ID" value="MBN2954601.1"/>
    <property type="molecule type" value="Genomic_DNA"/>
</dbReference>
<dbReference type="Proteomes" id="UP001199915">
    <property type="component" value="Unassembled WGS sequence"/>
</dbReference>
<name>A0A174BUZ1_9FIRM</name>
<dbReference type="EMBL" id="CYYV01000005">
    <property type="protein sequence ID" value="CUO04473.1"/>
    <property type="molecule type" value="Genomic_DNA"/>
</dbReference>
<evidence type="ECO:0000256" key="3">
    <source>
        <dbReference type="ARBA" id="ARBA00023014"/>
    </source>
</evidence>
<dbReference type="Proteomes" id="UP000737612">
    <property type="component" value="Unassembled WGS sequence"/>
</dbReference>
<evidence type="ECO:0000313" key="8">
    <source>
        <dbReference type="Proteomes" id="UP000095706"/>
    </source>
</evidence>
<organism evidence="5 8">
    <name type="scientific">Fusicatenibacter saccharivorans</name>
    <dbReference type="NCBI Taxonomy" id="1150298"/>
    <lineage>
        <taxon>Bacteria</taxon>
        <taxon>Bacillati</taxon>
        <taxon>Bacillota</taxon>
        <taxon>Clostridia</taxon>
        <taxon>Lachnospirales</taxon>
        <taxon>Lachnospiraceae</taxon>
        <taxon>Fusicatenibacter</taxon>
    </lineage>
</organism>
<evidence type="ECO:0000256" key="1">
    <source>
        <dbReference type="ARBA" id="ARBA00022723"/>
    </source>
</evidence>
<keyword evidence="2" id="KW-0408">Iron</keyword>
<dbReference type="GO" id="GO:0051536">
    <property type="term" value="F:iron-sulfur cluster binding"/>
    <property type="evidence" value="ECO:0007669"/>
    <property type="project" value="UniProtKB-KW"/>
</dbReference>
<dbReference type="RefSeq" id="WP_158554987.1">
    <property type="nucleotide sequence ID" value="NZ_CABJFB010000001.1"/>
</dbReference>